<name>Q2RQF2_RHORT</name>
<evidence type="ECO:0000313" key="1">
    <source>
        <dbReference type="EMBL" id="ABC23643.1"/>
    </source>
</evidence>
<dbReference type="HOGENOM" id="CLU_2118070_0_0_5"/>
<dbReference type="Pfam" id="PF07309">
    <property type="entry name" value="FlaF"/>
    <property type="match status" value="1"/>
</dbReference>
<dbReference type="EMBL" id="CP000230">
    <property type="protein sequence ID" value="ABC23643.1"/>
    <property type="molecule type" value="Genomic_DNA"/>
</dbReference>
<dbReference type="KEGG" id="rru:Rru_A2846"/>
<protein>
    <recommendedName>
        <fullName evidence="3">Flagellar protein FlaF</fullName>
    </recommendedName>
</protein>
<dbReference type="InterPro" id="IPR010845">
    <property type="entry name" value="FlaF"/>
</dbReference>
<evidence type="ECO:0000313" key="2">
    <source>
        <dbReference type="Proteomes" id="UP000001929"/>
    </source>
</evidence>
<reference evidence="1 2" key="1">
    <citation type="journal article" date="2011" name="Stand. Genomic Sci.">
        <title>Complete genome sequence of Rhodospirillum rubrum type strain (S1).</title>
        <authorList>
            <person name="Munk A.C."/>
            <person name="Copeland A."/>
            <person name="Lucas S."/>
            <person name="Lapidus A."/>
            <person name="Del Rio T.G."/>
            <person name="Barry K."/>
            <person name="Detter J.C."/>
            <person name="Hammon N."/>
            <person name="Israni S."/>
            <person name="Pitluck S."/>
            <person name="Brettin T."/>
            <person name="Bruce D."/>
            <person name="Han C."/>
            <person name="Tapia R."/>
            <person name="Gilna P."/>
            <person name="Schmutz J."/>
            <person name="Larimer F."/>
            <person name="Land M."/>
            <person name="Kyrpides N.C."/>
            <person name="Mavromatis K."/>
            <person name="Richardson P."/>
            <person name="Rohde M."/>
            <person name="Goker M."/>
            <person name="Klenk H.P."/>
            <person name="Zhang Y."/>
            <person name="Roberts G.P."/>
            <person name="Reslewic S."/>
            <person name="Schwartz D.C."/>
        </authorList>
    </citation>
    <scope>NUCLEOTIDE SEQUENCE [LARGE SCALE GENOMIC DNA]</scope>
    <source>
        <strain evidence="2">ATCC 11170 / ATH 1.1.1 / DSM 467 / LMG 4362 / NCIMB 8255 / S1</strain>
    </source>
</reference>
<dbReference type="AlphaFoldDB" id="Q2RQF2"/>
<dbReference type="RefSeq" id="WP_011390473.1">
    <property type="nucleotide sequence ID" value="NC_007643.1"/>
</dbReference>
<dbReference type="GO" id="GO:0044781">
    <property type="term" value="P:bacterial-type flagellum organization"/>
    <property type="evidence" value="ECO:0007669"/>
    <property type="project" value="InterPro"/>
</dbReference>
<organism evidence="1 2">
    <name type="scientific">Rhodospirillum rubrum (strain ATCC 11170 / ATH 1.1.1 / DSM 467 / LMG 4362 / NCIMB 8255 / S1)</name>
    <dbReference type="NCBI Taxonomy" id="269796"/>
    <lineage>
        <taxon>Bacteria</taxon>
        <taxon>Pseudomonadati</taxon>
        <taxon>Pseudomonadota</taxon>
        <taxon>Alphaproteobacteria</taxon>
        <taxon>Rhodospirillales</taxon>
        <taxon>Rhodospirillaceae</taxon>
        <taxon>Rhodospirillum</taxon>
    </lineage>
</organism>
<accession>Q2RQF2</accession>
<dbReference type="PATRIC" id="fig|269796.9.peg.2952"/>
<evidence type="ECO:0008006" key="3">
    <source>
        <dbReference type="Google" id="ProtNLM"/>
    </source>
</evidence>
<proteinExistence type="predicted"/>
<dbReference type="eggNOG" id="COG5442">
    <property type="taxonomic scope" value="Bacteria"/>
</dbReference>
<keyword evidence="2" id="KW-1185">Reference proteome</keyword>
<dbReference type="Proteomes" id="UP000001929">
    <property type="component" value="Chromosome"/>
</dbReference>
<dbReference type="STRING" id="269796.Rru_A2846"/>
<sequence>MAQKDPISVIASSAGDDAFALTEAAVALSRALATADKPALAAALEGNFQLWVGIRTLVSRSDNPLPQDVKDNLIRLSQYTAQKTFELHDGVDEDTVESLINTNLQIAEGLLEGQAKLT</sequence>
<gene>
    <name evidence="1" type="ordered locus">Rru_A2846</name>
</gene>
<dbReference type="EnsemblBacteria" id="ABC23643">
    <property type="protein sequence ID" value="ABC23643"/>
    <property type="gene ID" value="Rru_A2846"/>
</dbReference>